<organism evidence="2 3">
    <name type="scientific">Coniophora puteana (strain RWD-64-598)</name>
    <name type="common">Brown rot fungus</name>
    <dbReference type="NCBI Taxonomy" id="741705"/>
    <lineage>
        <taxon>Eukaryota</taxon>
        <taxon>Fungi</taxon>
        <taxon>Dikarya</taxon>
        <taxon>Basidiomycota</taxon>
        <taxon>Agaricomycotina</taxon>
        <taxon>Agaricomycetes</taxon>
        <taxon>Agaricomycetidae</taxon>
        <taxon>Boletales</taxon>
        <taxon>Coniophorineae</taxon>
        <taxon>Coniophoraceae</taxon>
        <taxon>Coniophora</taxon>
    </lineage>
</organism>
<sequence length="232" mass="25430">MTWAAQVFWMQILVYKLPQDLNAGGAPSGGTTTLGVSQLDVIERKGEGQFIYTLCLKGGGKGKGSGAVNGNRELDMGNRRPTLSGLGPGSLTEVSVLVMVIKNESGKVVGELDHDDLVNHAPPCHFSLHHVQPCTYMPLHSILQAQQLSRSNDYTSAHSGSYINNYQGCLNPRHQMTLTTFFADTTYPPQDEPVKPIKRKPVPTCAYLRCLCCKHDDNWGPLIEYVNSEGEQ</sequence>
<name>A0A5M3MZT4_CONPW</name>
<keyword evidence="3" id="KW-1185">Reference proteome</keyword>
<dbReference type="EMBL" id="JH711575">
    <property type="protein sequence ID" value="EIW84155.1"/>
    <property type="molecule type" value="Genomic_DNA"/>
</dbReference>
<protein>
    <submittedName>
        <fullName evidence="2">Uncharacterized protein</fullName>
    </submittedName>
</protein>
<dbReference type="KEGG" id="cput:CONPUDRAFT_70997"/>
<dbReference type="GeneID" id="19208884"/>
<gene>
    <name evidence="2" type="ORF">CONPUDRAFT_70997</name>
</gene>
<dbReference type="RefSeq" id="XP_007765420.1">
    <property type="nucleotide sequence ID" value="XM_007767230.1"/>
</dbReference>
<evidence type="ECO:0000313" key="3">
    <source>
        <dbReference type="Proteomes" id="UP000053558"/>
    </source>
</evidence>
<reference evidence="3" key="1">
    <citation type="journal article" date="2012" name="Science">
        <title>The Paleozoic origin of enzymatic lignin decomposition reconstructed from 31 fungal genomes.</title>
        <authorList>
            <person name="Floudas D."/>
            <person name="Binder M."/>
            <person name="Riley R."/>
            <person name="Barry K."/>
            <person name="Blanchette R.A."/>
            <person name="Henrissat B."/>
            <person name="Martinez A.T."/>
            <person name="Otillar R."/>
            <person name="Spatafora J.W."/>
            <person name="Yadav J.S."/>
            <person name="Aerts A."/>
            <person name="Benoit I."/>
            <person name="Boyd A."/>
            <person name="Carlson A."/>
            <person name="Copeland A."/>
            <person name="Coutinho P.M."/>
            <person name="de Vries R.P."/>
            <person name="Ferreira P."/>
            <person name="Findley K."/>
            <person name="Foster B."/>
            <person name="Gaskell J."/>
            <person name="Glotzer D."/>
            <person name="Gorecki P."/>
            <person name="Heitman J."/>
            <person name="Hesse C."/>
            <person name="Hori C."/>
            <person name="Igarashi K."/>
            <person name="Jurgens J.A."/>
            <person name="Kallen N."/>
            <person name="Kersten P."/>
            <person name="Kohler A."/>
            <person name="Kuees U."/>
            <person name="Kumar T.K.A."/>
            <person name="Kuo A."/>
            <person name="LaButti K."/>
            <person name="Larrondo L.F."/>
            <person name="Lindquist E."/>
            <person name="Ling A."/>
            <person name="Lombard V."/>
            <person name="Lucas S."/>
            <person name="Lundell T."/>
            <person name="Martin R."/>
            <person name="McLaughlin D.J."/>
            <person name="Morgenstern I."/>
            <person name="Morin E."/>
            <person name="Murat C."/>
            <person name="Nagy L.G."/>
            <person name="Nolan M."/>
            <person name="Ohm R.A."/>
            <person name="Patyshakuliyeva A."/>
            <person name="Rokas A."/>
            <person name="Ruiz-Duenas F.J."/>
            <person name="Sabat G."/>
            <person name="Salamov A."/>
            <person name="Samejima M."/>
            <person name="Schmutz J."/>
            <person name="Slot J.C."/>
            <person name="St John F."/>
            <person name="Stenlid J."/>
            <person name="Sun H."/>
            <person name="Sun S."/>
            <person name="Syed K."/>
            <person name="Tsang A."/>
            <person name="Wiebenga A."/>
            <person name="Young D."/>
            <person name="Pisabarro A."/>
            <person name="Eastwood D.C."/>
            <person name="Martin F."/>
            <person name="Cullen D."/>
            <person name="Grigoriev I.V."/>
            <person name="Hibbett D.S."/>
        </authorList>
    </citation>
    <scope>NUCLEOTIDE SEQUENCE [LARGE SCALE GENOMIC DNA]</scope>
    <source>
        <strain evidence="3">RWD-64-598 SS2</strain>
    </source>
</reference>
<evidence type="ECO:0000313" key="2">
    <source>
        <dbReference type="EMBL" id="EIW84155.1"/>
    </source>
</evidence>
<proteinExistence type="predicted"/>
<accession>A0A5M3MZT4</accession>
<dbReference type="AlphaFoldDB" id="A0A5M3MZT4"/>
<comment type="caution">
    <text evidence="2">The sequence shown here is derived from an EMBL/GenBank/DDBJ whole genome shotgun (WGS) entry which is preliminary data.</text>
</comment>
<keyword evidence="1" id="KW-0732">Signal</keyword>
<evidence type="ECO:0000256" key="1">
    <source>
        <dbReference type="SAM" id="SignalP"/>
    </source>
</evidence>
<feature type="signal peptide" evidence="1">
    <location>
        <begin position="1"/>
        <end position="18"/>
    </location>
</feature>
<dbReference type="Proteomes" id="UP000053558">
    <property type="component" value="Unassembled WGS sequence"/>
</dbReference>
<feature type="chain" id="PRO_5024289513" evidence="1">
    <location>
        <begin position="19"/>
        <end position="232"/>
    </location>
</feature>